<keyword evidence="9 12" id="KW-0460">Magnesium</keyword>
<keyword evidence="8 12" id="KW-0479">Metal-binding</keyword>
<accession>A0A1I7FE16</accession>
<dbReference type="EMBL" id="FPBK01000001">
    <property type="protein sequence ID" value="SFU34384.1"/>
    <property type="molecule type" value="Genomic_DNA"/>
</dbReference>
<evidence type="ECO:0000256" key="10">
    <source>
        <dbReference type="ARBA" id="ARBA00022909"/>
    </source>
</evidence>
<evidence type="ECO:0000256" key="6">
    <source>
        <dbReference type="ARBA" id="ARBA00016919"/>
    </source>
</evidence>
<reference evidence="14 15" key="1">
    <citation type="submission" date="2016-10" db="EMBL/GenBank/DDBJ databases">
        <authorList>
            <person name="de Groot N.N."/>
        </authorList>
    </citation>
    <scope>NUCLEOTIDE SEQUENCE [LARGE SCALE GENOMIC DNA]</scope>
    <source>
        <strain evidence="14 15">CGMCC 1.12333</strain>
    </source>
</reference>
<comment type="catalytic activity">
    <reaction evidence="1">
        <text>(7,8-dihydropterin-6-yl)methyl diphosphate + 4-aminobenzoate = 7,8-dihydropteroate + diphosphate</text>
        <dbReference type="Rhea" id="RHEA:19949"/>
        <dbReference type="ChEBI" id="CHEBI:17836"/>
        <dbReference type="ChEBI" id="CHEBI:17839"/>
        <dbReference type="ChEBI" id="CHEBI:33019"/>
        <dbReference type="ChEBI" id="CHEBI:72950"/>
        <dbReference type="EC" id="2.5.1.15"/>
    </reaction>
</comment>
<gene>
    <name evidence="14" type="ORF">SAMN05216480_101896</name>
</gene>
<evidence type="ECO:0000256" key="2">
    <source>
        <dbReference type="ARBA" id="ARBA00001946"/>
    </source>
</evidence>
<comment type="cofactor">
    <cofactor evidence="2 12">
        <name>Mg(2+)</name>
        <dbReference type="ChEBI" id="CHEBI:18420"/>
    </cofactor>
</comment>
<dbReference type="InterPro" id="IPR006390">
    <property type="entry name" value="DHP_synth_dom"/>
</dbReference>
<protein>
    <recommendedName>
        <fullName evidence="6 12">Dihydropteroate synthase</fullName>
        <shortName evidence="12">DHPS</shortName>
        <ecNumber evidence="5 12">2.5.1.15</ecNumber>
    </recommendedName>
    <alternativeName>
        <fullName evidence="11 12">Dihydropteroate pyrophosphorylase</fullName>
    </alternativeName>
</protein>
<dbReference type="OrthoDB" id="9811744at2"/>
<feature type="domain" description="Pterin-binding" evidence="13">
    <location>
        <begin position="15"/>
        <end position="267"/>
    </location>
</feature>
<dbReference type="Gene3D" id="3.20.20.20">
    <property type="entry name" value="Dihydropteroate synthase-like"/>
    <property type="match status" value="1"/>
</dbReference>
<evidence type="ECO:0000313" key="15">
    <source>
        <dbReference type="Proteomes" id="UP000199138"/>
    </source>
</evidence>
<evidence type="ECO:0000256" key="11">
    <source>
        <dbReference type="ARBA" id="ARBA00030193"/>
    </source>
</evidence>
<dbReference type="GO" id="GO:0004156">
    <property type="term" value="F:dihydropteroate synthase activity"/>
    <property type="evidence" value="ECO:0007669"/>
    <property type="project" value="UniProtKB-EC"/>
</dbReference>
<comment type="pathway">
    <text evidence="3 12">Cofactor biosynthesis; tetrahydrofolate biosynthesis; 7,8-dihydrofolate from 2-amino-4-hydroxy-6-hydroxymethyl-7,8-dihydropteridine diphosphate and 4-aminobenzoate: step 1/2.</text>
</comment>
<evidence type="ECO:0000256" key="8">
    <source>
        <dbReference type="ARBA" id="ARBA00022723"/>
    </source>
</evidence>
<dbReference type="Pfam" id="PF00809">
    <property type="entry name" value="Pterin_bind"/>
    <property type="match status" value="1"/>
</dbReference>
<sequence>MTINCKGALIDFSTPKVMGVLNVTPDSFFDGGKHNSQDAILEQTEKMISEGATFIDLGAYSSRPGAADVSENEEIDRLLPAIEIILKEFPKALLSIDTFRSKVAETCVNAGAAIINDIAAGDLDSEMFATIAKLQVPYIMMHMKGNPQNMQEKTGYHNITKEVNLHLSEKVKKVKDLGVNDIIIDPGFGFAKTLEENYELMQHLEMLHIFDLPILVGISRKSMIYKLLKTSAKDALNGTSALNTIALQKGAQLLRVHDVKEAMECIAISEQLKATVSL</sequence>
<keyword evidence="15" id="KW-1185">Reference proteome</keyword>
<dbReference type="SUPFAM" id="SSF51717">
    <property type="entry name" value="Dihydropteroate synthetase-like"/>
    <property type="match status" value="1"/>
</dbReference>
<proteinExistence type="inferred from homology"/>
<dbReference type="InterPro" id="IPR011005">
    <property type="entry name" value="Dihydropteroate_synth-like_sf"/>
</dbReference>
<evidence type="ECO:0000256" key="4">
    <source>
        <dbReference type="ARBA" id="ARBA00009503"/>
    </source>
</evidence>
<evidence type="ECO:0000259" key="13">
    <source>
        <dbReference type="PROSITE" id="PS50972"/>
    </source>
</evidence>
<dbReference type="InterPro" id="IPR045031">
    <property type="entry name" value="DHP_synth-like"/>
</dbReference>
<name>A0A1I7FE16_9FLAO</name>
<comment type="similarity">
    <text evidence="4 12">Belongs to the DHPS family.</text>
</comment>
<evidence type="ECO:0000256" key="1">
    <source>
        <dbReference type="ARBA" id="ARBA00000012"/>
    </source>
</evidence>
<dbReference type="Proteomes" id="UP000199138">
    <property type="component" value="Unassembled WGS sequence"/>
</dbReference>
<evidence type="ECO:0000256" key="3">
    <source>
        <dbReference type="ARBA" id="ARBA00004763"/>
    </source>
</evidence>
<dbReference type="RefSeq" id="WP_093023352.1">
    <property type="nucleotide sequence ID" value="NZ_FPBK01000001.1"/>
</dbReference>
<dbReference type="UniPathway" id="UPA00077">
    <property type="reaction ID" value="UER00156"/>
</dbReference>
<organism evidence="14 15">
    <name type="scientific">Pustulibacterium marinum</name>
    <dbReference type="NCBI Taxonomy" id="1224947"/>
    <lineage>
        <taxon>Bacteria</taxon>
        <taxon>Pseudomonadati</taxon>
        <taxon>Bacteroidota</taxon>
        <taxon>Flavobacteriia</taxon>
        <taxon>Flavobacteriales</taxon>
        <taxon>Flavobacteriaceae</taxon>
        <taxon>Pustulibacterium</taxon>
    </lineage>
</organism>
<evidence type="ECO:0000256" key="7">
    <source>
        <dbReference type="ARBA" id="ARBA00022679"/>
    </source>
</evidence>
<dbReference type="GO" id="GO:0046656">
    <property type="term" value="P:folic acid biosynthetic process"/>
    <property type="evidence" value="ECO:0007669"/>
    <property type="project" value="UniProtKB-KW"/>
</dbReference>
<dbReference type="CDD" id="cd00739">
    <property type="entry name" value="DHPS"/>
    <property type="match status" value="1"/>
</dbReference>
<dbReference type="GO" id="GO:0046654">
    <property type="term" value="P:tetrahydrofolate biosynthetic process"/>
    <property type="evidence" value="ECO:0007669"/>
    <property type="project" value="UniProtKB-UniPathway"/>
</dbReference>
<dbReference type="PANTHER" id="PTHR20941">
    <property type="entry name" value="FOLATE SYNTHESIS PROTEINS"/>
    <property type="match status" value="1"/>
</dbReference>
<evidence type="ECO:0000313" key="14">
    <source>
        <dbReference type="EMBL" id="SFU34384.1"/>
    </source>
</evidence>
<dbReference type="AlphaFoldDB" id="A0A1I7FE16"/>
<dbReference type="GO" id="GO:0046872">
    <property type="term" value="F:metal ion binding"/>
    <property type="evidence" value="ECO:0007669"/>
    <property type="project" value="UniProtKB-KW"/>
</dbReference>
<dbReference type="EC" id="2.5.1.15" evidence="5 12"/>
<dbReference type="PANTHER" id="PTHR20941:SF1">
    <property type="entry name" value="FOLIC ACID SYNTHESIS PROTEIN FOL1"/>
    <property type="match status" value="1"/>
</dbReference>
<dbReference type="PROSITE" id="PS00792">
    <property type="entry name" value="DHPS_1"/>
    <property type="match status" value="1"/>
</dbReference>
<keyword evidence="10 12" id="KW-0289">Folate biosynthesis</keyword>
<evidence type="ECO:0000256" key="12">
    <source>
        <dbReference type="RuleBase" id="RU361205"/>
    </source>
</evidence>
<evidence type="ECO:0000256" key="9">
    <source>
        <dbReference type="ARBA" id="ARBA00022842"/>
    </source>
</evidence>
<comment type="function">
    <text evidence="12">Catalyzes the condensation of para-aminobenzoate (pABA) with 6-hydroxymethyl-7,8-dihydropterin diphosphate (DHPt-PP) to form 7,8-dihydropteroate (H2Pte), the immediate precursor of folate derivatives.</text>
</comment>
<dbReference type="InterPro" id="IPR000489">
    <property type="entry name" value="Pterin-binding_dom"/>
</dbReference>
<dbReference type="PROSITE" id="PS50972">
    <property type="entry name" value="PTERIN_BINDING"/>
    <property type="match status" value="1"/>
</dbReference>
<dbReference type="NCBIfam" id="TIGR01496">
    <property type="entry name" value="DHPS"/>
    <property type="match status" value="1"/>
</dbReference>
<evidence type="ECO:0000256" key="5">
    <source>
        <dbReference type="ARBA" id="ARBA00012458"/>
    </source>
</evidence>
<keyword evidence="7 12" id="KW-0808">Transferase</keyword>
<dbReference type="FunFam" id="3.20.20.20:FF:000006">
    <property type="entry name" value="Dihydropteroate synthase"/>
    <property type="match status" value="1"/>
</dbReference>
<dbReference type="GO" id="GO:0005829">
    <property type="term" value="C:cytosol"/>
    <property type="evidence" value="ECO:0007669"/>
    <property type="project" value="TreeGrafter"/>
</dbReference>
<dbReference type="STRING" id="1224947.SAMN05216480_101896"/>